<dbReference type="EMBL" id="RCCI01000008">
    <property type="protein sequence ID" value="RLJ62090.1"/>
    <property type="molecule type" value="Genomic_DNA"/>
</dbReference>
<feature type="domain" description="HTH lysR-type" evidence="5">
    <location>
        <begin position="6"/>
        <end position="63"/>
    </location>
</feature>
<dbReference type="Pfam" id="PF03466">
    <property type="entry name" value="LysR_substrate"/>
    <property type="match status" value="1"/>
</dbReference>
<dbReference type="InterPro" id="IPR036388">
    <property type="entry name" value="WH-like_DNA-bd_sf"/>
</dbReference>
<reference evidence="6 7" key="1">
    <citation type="submission" date="2018-10" db="EMBL/GenBank/DDBJ databases">
        <title>Genomic Encyclopedia of Type Strains, Phase IV (KMG-IV): sequencing the most valuable type-strain genomes for metagenomic binning, comparative biology and taxonomic classification.</title>
        <authorList>
            <person name="Goeker M."/>
        </authorList>
    </citation>
    <scope>NUCLEOTIDE SEQUENCE [LARGE SCALE GENOMIC DNA]</scope>
    <source>
        <strain evidence="6 7">DSM 26916</strain>
    </source>
</reference>
<organism evidence="6 7">
    <name type="scientific">Sulfurisoma sediminicola</name>
    <dbReference type="NCBI Taxonomy" id="1381557"/>
    <lineage>
        <taxon>Bacteria</taxon>
        <taxon>Pseudomonadati</taxon>
        <taxon>Pseudomonadota</taxon>
        <taxon>Betaproteobacteria</taxon>
        <taxon>Nitrosomonadales</taxon>
        <taxon>Sterolibacteriaceae</taxon>
        <taxon>Sulfurisoma</taxon>
    </lineage>
</organism>
<sequence>MTYRLPPLNALRAFEVAARHLSFKNAAQELSVTPTAISHQIRMLEDFLGLALFRRLTRSLELTPEGEAMLPKVREGLECFAAAVESARVQVAQERLIVVAPPSFATRWLVPRLKGFSQAAPGVELHLVSSLNAIDGEQPGAARIFDSIDLREEESQVAICFGTGDYAGLHVDRILSSGYFAVCSPRLMEGPHPLREPADIRFHALIHDDTIANERARPSWEEWLRLAGVTGVDASAGPHFRDSGLALVAAIDGMGIALASRPLAATEVAAGRLVSPFKISVQHNYAYYLVTPEAISARPAVEAFRRWLLAEASAMEEFCRSHC</sequence>
<dbReference type="SUPFAM" id="SSF53850">
    <property type="entry name" value="Periplasmic binding protein-like II"/>
    <property type="match status" value="1"/>
</dbReference>
<keyword evidence="7" id="KW-1185">Reference proteome</keyword>
<evidence type="ECO:0000256" key="1">
    <source>
        <dbReference type="ARBA" id="ARBA00009437"/>
    </source>
</evidence>
<evidence type="ECO:0000256" key="3">
    <source>
        <dbReference type="ARBA" id="ARBA00023125"/>
    </source>
</evidence>
<dbReference type="Pfam" id="PF00126">
    <property type="entry name" value="HTH_1"/>
    <property type="match status" value="1"/>
</dbReference>
<dbReference type="CDD" id="cd08432">
    <property type="entry name" value="PBP2_GcdR_TrpI_HvrB_AmpR_like"/>
    <property type="match status" value="1"/>
</dbReference>
<dbReference type="SUPFAM" id="SSF46785">
    <property type="entry name" value="Winged helix' DNA-binding domain"/>
    <property type="match status" value="1"/>
</dbReference>
<dbReference type="GO" id="GO:0043565">
    <property type="term" value="F:sequence-specific DNA binding"/>
    <property type="evidence" value="ECO:0007669"/>
    <property type="project" value="TreeGrafter"/>
</dbReference>
<dbReference type="InterPro" id="IPR036390">
    <property type="entry name" value="WH_DNA-bd_sf"/>
</dbReference>
<dbReference type="GO" id="GO:0006351">
    <property type="term" value="P:DNA-templated transcription"/>
    <property type="evidence" value="ECO:0007669"/>
    <property type="project" value="TreeGrafter"/>
</dbReference>
<dbReference type="PANTHER" id="PTHR30537:SF26">
    <property type="entry name" value="GLYCINE CLEAVAGE SYSTEM TRANSCRIPTIONAL ACTIVATOR"/>
    <property type="match status" value="1"/>
</dbReference>
<dbReference type="InterPro" id="IPR005119">
    <property type="entry name" value="LysR_subst-bd"/>
</dbReference>
<gene>
    <name evidence="6" type="ORF">DFR35_2733</name>
</gene>
<comment type="caution">
    <text evidence="6">The sequence shown here is derived from an EMBL/GenBank/DDBJ whole genome shotgun (WGS) entry which is preliminary data.</text>
</comment>
<dbReference type="PROSITE" id="PS50931">
    <property type="entry name" value="HTH_LYSR"/>
    <property type="match status" value="1"/>
</dbReference>
<comment type="similarity">
    <text evidence="1">Belongs to the LysR transcriptional regulatory family.</text>
</comment>
<dbReference type="InterPro" id="IPR058163">
    <property type="entry name" value="LysR-type_TF_proteobact-type"/>
</dbReference>
<keyword evidence="4" id="KW-0804">Transcription</keyword>
<proteinExistence type="inferred from homology"/>
<dbReference type="PRINTS" id="PR00039">
    <property type="entry name" value="HTHLYSR"/>
</dbReference>
<dbReference type="Proteomes" id="UP000268908">
    <property type="component" value="Unassembled WGS sequence"/>
</dbReference>
<accession>A0A497X8S0</accession>
<dbReference type="FunFam" id="1.10.10.10:FF:000038">
    <property type="entry name" value="Glycine cleavage system transcriptional activator"/>
    <property type="match status" value="1"/>
</dbReference>
<protein>
    <submittedName>
        <fullName evidence="6">LysR family glycine cleavage system transcriptional activator</fullName>
    </submittedName>
</protein>
<name>A0A497X8S0_9PROT</name>
<evidence type="ECO:0000256" key="2">
    <source>
        <dbReference type="ARBA" id="ARBA00023015"/>
    </source>
</evidence>
<dbReference type="GO" id="GO:0003700">
    <property type="term" value="F:DNA-binding transcription factor activity"/>
    <property type="evidence" value="ECO:0007669"/>
    <property type="project" value="InterPro"/>
</dbReference>
<dbReference type="FunFam" id="3.40.190.10:FF:000017">
    <property type="entry name" value="Glycine cleavage system transcriptional activator"/>
    <property type="match status" value="1"/>
</dbReference>
<dbReference type="OrthoDB" id="5293066at2"/>
<keyword evidence="3" id="KW-0238">DNA-binding</keyword>
<evidence type="ECO:0000259" key="5">
    <source>
        <dbReference type="PROSITE" id="PS50931"/>
    </source>
</evidence>
<dbReference type="PANTHER" id="PTHR30537">
    <property type="entry name" value="HTH-TYPE TRANSCRIPTIONAL REGULATOR"/>
    <property type="match status" value="1"/>
</dbReference>
<evidence type="ECO:0000313" key="7">
    <source>
        <dbReference type="Proteomes" id="UP000268908"/>
    </source>
</evidence>
<dbReference type="AlphaFoldDB" id="A0A497X8S0"/>
<dbReference type="RefSeq" id="WP_121243227.1">
    <property type="nucleotide sequence ID" value="NZ_BHVV01000002.1"/>
</dbReference>
<dbReference type="NCBIfam" id="NF008352">
    <property type="entry name" value="PRK11139.1"/>
    <property type="match status" value="1"/>
</dbReference>
<dbReference type="InterPro" id="IPR000847">
    <property type="entry name" value="LysR_HTH_N"/>
</dbReference>
<evidence type="ECO:0000313" key="6">
    <source>
        <dbReference type="EMBL" id="RLJ62090.1"/>
    </source>
</evidence>
<keyword evidence="2" id="KW-0805">Transcription regulation</keyword>
<evidence type="ECO:0000256" key="4">
    <source>
        <dbReference type="ARBA" id="ARBA00023163"/>
    </source>
</evidence>
<dbReference type="Gene3D" id="3.40.190.10">
    <property type="entry name" value="Periplasmic binding protein-like II"/>
    <property type="match status" value="2"/>
</dbReference>
<dbReference type="Gene3D" id="1.10.10.10">
    <property type="entry name" value="Winged helix-like DNA-binding domain superfamily/Winged helix DNA-binding domain"/>
    <property type="match status" value="1"/>
</dbReference>